<proteinExistence type="predicted"/>
<dbReference type="Proteomes" id="UP000215086">
    <property type="component" value="Chromosome"/>
</dbReference>
<name>A0A286RAE2_9BACT</name>
<dbReference type="EMBL" id="CP018477">
    <property type="protein sequence ID" value="ASV72944.1"/>
    <property type="molecule type" value="Genomic_DNA"/>
</dbReference>
<dbReference type="AlphaFoldDB" id="A0A286RAE2"/>
<gene>
    <name evidence="1" type="ORF">THTE_0342</name>
</gene>
<evidence type="ECO:0000313" key="2">
    <source>
        <dbReference type="Proteomes" id="UP000215086"/>
    </source>
</evidence>
<organism evidence="1 2">
    <name type="scientific">Thermogutta terrifontis</name>
    <dbReference type="NCBI Taxonomy" id="1331910"/>
    <lineage>
        <taxon>Bacteria</taxon>
        <taxon>Pseudomonadati</taxon>
        <taxon>Planctomycetota</taxon>
        <taxon>Planctomycetia</taxon>
        <taxon>Pirellulales</taxon>
        <taxon>Thermoguttaceae</taxon>
        <taxon>Thermogutta</taxon>
    </lineage>
</organism>
<reference evidence="1 2" key="1">
    <citation type="journal article" name="Front. Microbiol.">
        <title>Sugar Metabolism of the First Thermophilic Planctomycete Thermogutta terrifontis: Comparative Genomic and Transcriptomic Approaches.</title>
        <authorList>
            <person name="Elcheninov A.G."/>
            <person name="Menzel P."/>
            <person name="Gudbergsdottir S.R."/>
            <person name="Slesarev A.I."/>
            <person name="Kadnikov V.V."/>
            <person name="Krogh A."/>
            <person name="Bonch-Osmolovskaya E.A."/>
            <person name="Peng X."/>
            <person name="Kublanov I.V."/>
        </authorList>
    </citation>
    <scope>NUCLEOTIDE SEQUENCE [LARGE SCALE GENOMIC DNA]</scope>
    <source>
        <strain evidence="1 2">R1</strain>
    </source>
</reference>
<accession>A0A286RAE2</accession>
<keyword evidence="2" id="KW-1185">Reference proteome</keyword>
<dbReference type="OrthoDB" id="213056at2"/>
<dbReference type="RefSeq" id="WP_095413716.1">
    <property type="nucleotide sequence ID" value="NZ_CP018477.1"/>
</dbReference>
<dbReference type="KEGG" id="ttf:THTE_0342"/>
<evidence type="ECO:0008006" key="3">
    <source>
        <dbReference type="Google" id="ProtNLM"/>
    </source>
</evidence>
<evidence type="ECO:0000313" key="1">
    <source>
        <dbReference type="EMBL" id="ASV72944.1"/>
    </source>
</evidence>
<protein>
    <recommendedName>
        <fullName evidence="3">DUF1795 domain-containing protein</fullName>
    </recommendedName>
</protein>
<sequence length="149" mass="17419">MPAEYNNRGIRFQYPENWRVEEDDLWTGRHSVTVYSPEGAFWSVSVHPRDTDPHKLADAAVQAMRQEYDTLEVESSPVTIGNRQLIGYEMNFFHLDLICTAQVHCVRTEQGTYVFFAQGWDREFEKYAAVFQAMTTSCLSYVKKLSYWD</sequence>